<protein>
    <submittedName>
        <fullName evidence="1">Uncharacterized protein</fullName>
    </submittedName>
</protein>
<proteinExistence type="predicted"/>
<dbReference type="EMBL" id="CAWUPB010000857">
    <property type="protein sequence ID" value="CAK7327626.1"/>
    <property type="molecule type" value="Genomic_DNA"/>
</dbReference>
<gene>
    <name evidence="1" type="ORF">DCAF_LOCUS5341</name>
</gene>
<reference evidence="1 2" key="1">
    <citation type="submission" date="2024-01" db="EMBL/GenBank/DDBJ databases">
        <authorList>
            <person name="Waweru B."/>
        </authorList>
    </citation>
    <scope>NUCLEOTIDE SEQUENCE [LARGE SCALE GENOMIC DNA]</scope>
</reference>
<dbReference type="AlphaFoldDB" id="A0AAV1R0V0"/>
<comment type="caution">
    <text evidence="1">The sequence shown here is derived from an EMBL/GenBank/DDBJ whole genome shotgun (WGS) entry which is preliminary data.</text>
</comment>
<sequence>MKELWLGGRGKGLVRCIVDDEGAMALRCEDVVDAVVVDRQGVGKVATNEVMIGGGGRW</sequence>
<evidence type="ECO:0000313" key="1">
    <source>
        <dbReference type="EMBL" id="CAK7327626.1"/>
    </source>
</evidence>
<evidence type="ECO:0000313" key="2">
    <source>
        <dbReference type="Proteomes" id="UP001314170"/>
    </source>
</evidence>
<keyword evidence="2" id="KW-1185">Reference proteome</keyword>
<dbReference type="Proteomes" id="UP001314170">
    <property type="component" value="Unassembled WGS sequence"/>
</dbReference>
<name>A0AAV1R0V0_9ROSI</name>
<accession>A0AAV1R0V0</accession>
<organism evidence="1 2">
    <name type="scientific">Dovyalis caffra</name>
    <dbReference type="NCBI Taxonomy" id="77055"/>
    <lineage>
        <taxon>Eukaryota</taxon>
        <taxon>Viridiplantae</taxon>
        <taxon>Streptophyta</taxon>
        <taxon>Embryophyta</taxon>
        <taxon>Tracheophyta</taxon>
        <taxon>Spermatophyta</taxon>
        <taxon>Magnoliopsida</taxon>
        <taxon>eudicotyledons</taxon>
        <taxon>Gunneridae</taxon>
        <taxon>Pentapetalae</taxon>
        <taxon>rosids</taxon>
        <taxon>fabids</taxon>
        <taxon>Malpighiales</taxon>
        <taxon>Salicaceae</taxon>
        <taxon>Flacourtieae</taxon>
        <taxon>Dovyalis</taxon>
    </lineage>
</organism>